<evidence type="ECO:0000313" key="3">
    <source>
        <dbReference type="Proteomes" id="UP000306985"/>
    </source>
</evidence>
<accession>A0A4U6QCZ9</accession>
<name>A0A4U6QCZ9_9ACTN</name>
<dbReference type="RefSeq" id="WP_137450926.1">
    <property type="nucleotide sequence ID" value="NZ_SZZH01000004.1"/>
</dbReference>
<comment type="caution">
    <text evidence="2">The sequence shown here is derived from an EMBL/GenBank/DDBJ whole genome shotgun (WGS) entry which is preliminary data.</text>
</comment>
<keyword evidence="3" id="KW-1185">Reference proteome</keyword>
<dbReference type="AlphaFoldDB" id="A0A4U6QCZ9"/>
<proteinExistence type="predicted"/>
<evidence type="ECO:0000256" key="1">
    <source>
        <dbReference type="SAM" id="MobiDB-lite"/>
    </source>
</evidence>
<feature type="region of interest" description="Disordered" evidence="1">
    <location>
        <begin position="33"/>
        <end position="58"/>
    </location>
</feature>
<dbReference type="NCBIfam" id="NF033521">
    <property type="entry name" value="lasso_leader_L3"/>
    <property type="match status" value="1"/>
</dbReference>
<sequence length="58" mass="5953">MPVDHAQSVPAGRPYTRPTLTALGTLADLTRGANENFTTDTIGSGTDSSGDDGSVVFN</sequence>
<organism evidence="2 3">
    <name type="scientific">Nakamurella flava</name>
    <dbReference type="NCBI Taxonomy" id="2576308"/>
    <lineage>
        <taxon>Bacteria</taxon>
        <taxon>Bacillati</taxon>
        <taxon>Actinomycetota</taxon>
        <taxon>Actinomycetes</taxon>
        <taxon>Nakamurellales</taxon>
        <taxon>Nakamurellaceae</taxon>
        <taxon>Nakamurella</taxon>
    </lineage>
</organism>
<dbReference type="Proteomes" id="UP000306985">
    <property type="component" value="Unassembled WGS sequence"/>
</dbReference>
<evidence type="ECO:0000313" key="2">
    <source>
        <dbReference type="EMBL" id="TKV57842.1"/>
    </source>
</evidence>
<dbReference type="EMBL" id="SZZH01000004">
    <property type="protein sequence ID" value="TKV57842.1"/>
    <property type="molecule type" value="Genomic_DNA"/>
</dbReference>
<reference evidence="2 3" key="1">
    <citation type="submission" date="2019-05" db="EMBL/GenBank/DDBJ databases">
        <title>Nakamurella sp. N5BH11, whole genome shotgun sequence.</title>
        <authorList>
            <person name="Tuo L."/>
        </authorList>
    </citation>
    <scope>NUCLEOTIDE SEQUENCE [LARGE SCALE GENOMIC DNA]</scope>
    <source>
        <strain evidence="2 3">N5BH11</strain>
    </source>
</reference>
<protein>
    <submittedName>
        <fullName evidence="2">Lasso RiPP family leader peptide-containing protein</fullName>
    </submittedName>
</protein>
<gene>
    <name evidence="2" type="ORF">FDO65_17065</name>
</gene>